<dbReference type="InterPro" id="IPR018027">
    <property type="entry name" value="Asn/Gln_amidotransferase"/>
</dbReference>
<dbReference type="InterPro" id="IPR017959">
    <property type="entry name" value="Asn/Gln-tRNA_amidoTrfase_suB/E"/>
</dbReference>
<evidence type="ECO:0000256" key="4">
    <source>
        <dbReference type="ARBA" id="ARBA00022840"/>
    </source>
</evidence>
<dbReference type="Pfam" id="PF02934">
    <property type="entry name" value="GatB_N"/>
    <property type="match status" value="1"/>
</dbReference>
<proteinExistence type="inferred from homology"/>
<keyword evidence="5" id="KW-0648">Protein biosynthesis</keyword>
<keyword evidence="3" id="KW-0547">Nucleotide-binding</keyword>
<dbReference type="NCBIfam" id="NF004012">
    <property type="entry name" value="PRK05477.1-2"/>
    <property type="match status" value="1"/>
</dbReference>
<dbReference type="NCBIfam" id="NF004014">
    <property type="entry name" value="PRK05477.1-4"/>
    <property type="match status" value="1"/>
</dbReference>
<dbReference type="PANTHER" id="PTHR11659:SF0">
    <property type="entry name" value="GLUTAMYL-TRNA(GLN) AMIDOTRANSFERASE SUBUNIT B, MITOCHONDRIAL"/>
    <property type="match status" value="1"/>
</dbReference>
<evidence type="ECO:0000313" key="9">
    <source>
        <dbReference type="EMBL" id="KKN68582.1"/>
    </source>
</evidence>
<evidence type="ECO:0000256" key="2">
    <source>
        <dbReference type="ARBA" id="ARBA00022598"/>
    </source>
</evidence>
<evidence type="ECO:0000259" key="8">
    <source>
        <dbReference type="SMART" id="SM00845"/>
    </source>
</evidence>
<evidence type="ECO:0000256" key="1">
    <source>
        <dbReference type="ARBA" id="ARBA00005306"/>
    </source>
</evidence>
<dbReference type="GO" id="GO:0005524">
    <property type="term" value="F:ATP binding"/>
    <property type="evidence" value="ECO:0007669"/>
    <property type="project" value="UniProtKB-KW"/>
</dbReference>
<dbReference type="FunFam" id="1.10.10.410:FF:000001">
    <property type="entry name" value="Aspartyl/glutamyl-tRNA(Asn/Gln) amidotransferase subunit B"/>
    <property type="match status" value="1"/>
</dbReference>
<accession>A0A0F9T1A7</accession>
<dbReference type="Gene3D" id="1.10.10.410">
    <property type="match status" value="1"/>
</dbReference>
<dbReference type="HAMAP" id="MF_00121">
    <property type="entry name" value="GatB"/>
    <property type="match status" value="1"/>
</dbReference>
<dbReference type="EMBL" id="LAZR01000445">
    <property type="protein sequence ID" value="KKN68582.1"/>
    <property type="molecule type" value="Genomic_DNA"/>
</dbReference>
<dbReference type="PROSITE" id="PS01234">
    <property type="entry name" value="GATB"/>
    <property type="match status" value="1"/>
</dbReference>
<evidence type="ECO:0000256" key="6">
    <source>
        <dbReference type="ARBA" id="ARBA00047380"/>
    </source>
</evidence>
<dbReference type="PANTHER" id="PTHR11659">
    <property type="entry name" value="GLUTAMYL-TRNA GLN AMIDOTRANSFERASE SUBUNIT B MITOCHONDRIAL AND PROKARYOTIC PET112-RELATED"/>
    <property type="match status" value="1"/>
</dbReference>
<comment type="caution">
    <text evidence="9">The sequence shown here is derived from an EMBL/GenBank/DDBJ whole genome shotgun (WGS) entry which is preliminary data.</text>
</comment>
<evidence type="ECO:0000256" key="3">
    <source>
        <dbReference type="ARBA" id="ARBA00022741"/>
    </source>
</evidence>
<organism evidence="9">
    <name type="scientific">marine sediment metagenome</name>
    <dbReference type="NCBI Taxonomy" id="412755"/>
    <lineage>
        <taxon>unclassified sequences</taxon>
        <taxon>metagenomes</taxon>
        <taxon>ecological metagenomes</taxon>
    </lineage>
</organism>
<dbReference type="SUPFAM" id="SSF89095">
    <property type="entry name" value="GatB/YqeY motif"/>
    <property type="match status" value="1"/>
</dbReference>
<gene>
    <name evidence="9" type="ORF">LCGC14_0450130</name>
</gene>
<dbReference type="GO" id="GO:0070681">
    <property type="term" value="P:glutaminyl-tRNAGln biosynthesis via transamidation"/>
    <property type="evidence" value="ECO:0007669"/>
    <property type="project" value="TreeGrafter"/>
</dbReference>
<dbReference type="NCBIfam" id="TIGR00133">
    <property type="entry name" value="gatB"/>
    <property type="match status" value="1"/>
</dbReference>
<dbReference type="InterPro" id="IPR014746">
    <property type="entry name" value="Gln_synth/guanido_kin_cat_dom"/>
</dbReference>
<dbReference type="SUPFAM" id="SSF55931">
    <property type="entry name" value="Glutamine synthetase/guanido kinase"/>
    <property type="match status" value="1"/>
</dbReference>
<dbReference type="GO" id="GO:0006412">
    <property type="term" value="P:translation"/>
    <property type="evidence" value="ECO:0007669"/>
    <property type="project" value="UniProtKB-KW"/>
</dbReference>
<keyword evidence="2" id="KW-0436">Ligase</keyword>
<name>A0A0F9T1A7_9ZZZZ</name>
<sequence>METQDSQMPDGAVTILPIIGLEIHVELDTETKMFCRCRNRFGDPPNTNVCPVCIGMPGVLPVMNGKAVELAMTVGLALGCTVRKFTKWDRKSYYYPDLPKNYQISQYDLPLCEHGRLEVPLPEGEAKTVAILRVHLEEDAGKNVHDNPTHTGVDLNRAGVPLLEIVSEPDMNSVQQVGAYARAMQRLVRWLGASQANMQMGHMRFEPNINLHITRDGVTYKTPIIEVKNLNSFRALESAVAYEIDRQTNEWQADNAFTLENLGKQNRGYDDATGQTVFQRSKEEAHDYRYFPDPDLMPVIVSAQWRDRVAAGIGELPLARRRRYMDDYKLTFKEADALTQDAATGDLLEGALEAGADAKRCVNLLLGRGAALANERGCTIAEIGVSAGQLTDLAGMLTAGEINATSAAKVFDKLVDTDDGPQAIAAAAGLLAVTDTAEIEAWVDDAIAANTQAVEEVRSGGKKQKKAFGFLMGQVMQKSRGAAQPGEVQRLLRQKLGLDG</sequence>
<keyword evidence="4" id="KW-0067">ATP-binding</keyword>
<dbReference type="Pfam" id="PF02637">
    <property type="entry name" value="GatB_Yqey"/>
    <property type="match status" value="1"/>
</dbReference>
<dbReference type="GO" id="GO:0050567">
    <property type="term" value="F:glutaminyl-tRNA synthase (glutamine-hydrolyzing) activity"/>
    <property type="evidence" value="ECO:0007669"/>
    <property type="project" value="TreeGrafter"/>
</dbReference>
<feature type="domain" description="Asn/Gln amidotransferase" evidence="8">
    <location>
        <begin position="346"/>
        <end position="496"/>
    </location>
</feature>
<dbReference type="InterPro" id="IPR004413">
    <property type="entry name" value="GatB"/>
</dbReference>
<dbReference type="SMART" id="SM00845">
    <property type="entry name" value="GatB_Yqey"/>
    <property type="match status" value="1"/>
</dbReference>
<dbReference type="InterPro" id="IPR003789">
    <property type="entry name" value="Asn/Gln_tRNA_amidoTrase-B-like"/>
</dbReference>
<dbReference type="InterPro" id="IPR017958">
    <property type="entry name" value="Gln-tRNA_amidoTrfase_suB_CS"/>
</dbReference>
<evidence type="ECO:0000256" key="7">
    <source>
        <dbReference type="ARBA" id="ARBA00047913"/>
    </source>
</evidence>
<comment type="catalytic activity">
    <reaction evidence="6">
        <text>L-aspartyl-tRNA(Asn) + L-glutamine + ATP + H2O = L-asparaginyl-tRNA(Asn) + L-glutamate + ADP + phosphate + 2 H(+)</text>
        <dbReference type="Rhea" id="RHEA:14513"/>
        <dbReference type="Rhea" id="RHEA-COMP:9674"/>
        <dbReference type="Rhea" id="RHEA-COMP:9677"/>
        <dbReference type="ChEBI" id="CHEBI:15377"/>
        <dbReference type="ChEBI" id="CHEBI:15378"/>
        <dbReference type="ChEBI" id="CHEBI:29985"/>
        <dbReference type="ChEBI" id="CHEBI:30616"/>
        <dbReference type="ChEBI" id="CHEBI:43474"/>
        <dbReference type="ChEBI" id="CHEBI:58359"/>
        <dbReference type="ChEBI" id="CHEBI:78515"/>
        <dbReference type="ChEBI" id="CHEBI:78516"/>
        <dbReference type="ChEBI" id="CHEBI:456216"/>
    </reaction>
</comment>
<reference evidence="9" key="1">
    <citation type="journal article" date="2015" name="Nature">
        <title>Complex archaea that bridge the gap between prokaryotes and eukaryotes.</title>
        <authorList>
            <person name="Spang A."/>
            <person name="Saw J.H."/>
            <person name="Jorgensen S.L."/>
            <person name="Zaremba-Niedzwiedzka K."/>
            <person name="Martijn J."/>
            <person name="Lind A.E."/>
            <person name="van Eijk R."/>
            <person name="Schleper C."/>
            <person name="Guy L."/>
            <person name="Ettema T.J."/>
        </authorList>
    </citation>
    <scope>NUCLEOTIDE SEQUENCE</scope>
</reference>
<evidence type="ECO:0000256" key="5">
    <source>
        <dbReference type="ARBA" id="ARBA00022917"/>
    </source>
</evidence>
<comment type="catalytic activity">
    <reaction evidence="7">
        <text>L-glutamyl-tRNA(Gln) + L-glutamine + ATP + H2O = L-glutaminyl-tRNA(Gln) + L-glutamate + ADP + phosphate + H(+)</text>
        <dbReference type="Rhea" id="RHEA:17521"/>
        <dbReference type="Rhea" id="RHEA-COMP:9681"/>
        <dbReference type="Rhea" id="RHEA-COMP:9684"/>
        <dbReference type="ChEBI" id="CHEBI:15377"/>
        <dbReference type="ChEBI" id="CHEBI:15378"/>
        <dbReference type="ChEBI" id="CHEBI:29985"/>
        <dbReference type="ChEBI" id="CHEBI:30616"/>
        <dbReference type="ChEBI" id="CHEBI:43474"/>
        <dbReference type="ChEBI" id="CHEBI:58359"/>
        <dbReference type="ChEBI" id="CHEBI:78520"/>
        <dbReference type="ChEBI" id="CHEBI:78521"/>
        <dbReference type="ChEBI" id="CHEBI:456216"/>
    </reaction>
</comment>
<dbReference type="AlphaFoldDB" id="A0A0F9T1A7"/>
<comment type="similarity">
    <text evidence="1">Belongs to the GatB/GatE family. GatB subfamily.</text>
</comment>
<dbReference type="InterPro" id="IPR006075">
    <property type="entry name" value="Asn/Gln-tRNA_Trfase_suB/E_cat"/>
</dbReference>
<dbReference type="InterPro" id="IPR023168">
    <property type="entry name" value="GatB_Yqey_C_2"/>
</dbReference>
<protein>
    <recommendedName>
        <fullName evidence="8">Asn/Gln amidotransferase domain-containing protein</fullName>
    </recommendedName>
</protein>